<feature type="domain" description="DUF5641" evidence="3">
    <location>
        <begin position="256"/>
        <end position="349"/>
    </location>
</feature>
<feature type="region of interest" description="Disordered" evidence="1">
    <location>
        <begin position="376"/>
        <end position="405"/>
    </location>
</feature>
<keyword evidence="5" id="KW-1185">Reference proteome</keyword>
<dbReference type="InterPro" id="IPR041588">
    <property type="entry name" value="Integrase_H2C2"/>
</dbReference>
<dbReference type="Proteomes" id="UP000318571">
    <property type="component" value="Chromosome 12"/>
</dbReference>
<dbReference type="InterPro" id="IPR040676">
    <property type="entry name" value="DUF5641"/>
</dbReference>
<evidence type="ECO:0000313" key="5">
    <source>
        <dbReference type="Proteomes" id="UP000318571"/>
    </source>
</evidence>
<evidence type="ECO:0000259" key="3">
    <source>
        <dbReference type="Pfam" id="PF18701"/>
    </source>
</evidence>
<reference evidence="4 5" key="1">
    <citation type="journal article" date="2018" name="Nat. Ecol. Evol.">
        <title>Genomic signatures of mitonuclear coevolution across populations of Tigriopus californicus.</title>
        <authorList>
            <person name="Barreto F.S."/>
            <person name="Watson E.T."/>
            <person name="Lima T.G."/>
            <person name="Willett C.S."/>
            <person name="Edmands S."/>
            <person name="Li W."/>
            <person name="Burton R.S."/>
        </authorList>
    </citation>
    <scope>NUCLEOTIDE SEQUENCE [LARGE SCALE GENOMIC DNA]</scope>
    <source>
        <strain evidence="4 5">San Diego</strain>
    </source>
</reference>
<feature type="domain" description="Integrase zinc-binding" evidence="2">
    <location>
        <begin position="142"/>
        <end position="188"/>
    </location>
</feature>
<dbReference type="OMA" id="IETIGHW"/>
<dbReference type="Pfam" id="PF18701">
    <property type="entry name" value="DUF5641"/>
    <property type="match status" value="1"/>
</dbReference>
<dbReference type="Gene3D" id="1.10.340.70">
    <property type="match status" value="1"/>
</dbReference>
<organism evidence="4 5">
    <name type="scientific">Tigriopus californicus</name>
    <name type="common">Marine copepod</name>
    <dbReference type="NCBI Taxonomy" id="6832"/>
    <lineage>
        <taxon>Eukaryota</taxon>
        <taxon>Metazoa</taxon>
        <taxon>Ecdysozoa</taxon>
        <taxon>Arthropoda</taxon>
        <taxon>Crustacea</taxon>
        <taxon>Multicrustacea</taxon>
        <taxon>Hexanauplia</taxon>
        <taxon>Copepoda</taxon>
        <taxon>Harpacticoida</taxon>
        <taxon>Harpacticidae</taxon>
        <taxon>Tigriopus</taxon>
    </lineage>
</organism>
<evidence type="ECO:0000313" key="4">
    <source>
        <dbReference type="EMBL" id="TRY80820.1"/>
    </source>
</evidence>
<evidence type="ECO:0008006" key="6">
    <source>
        <dbReference type="Google" id="ProtNLM"/>
    </source>
</evidence>
<dbReference type="Pfam" id="PF17921">
    <property type="entry name" value="Integrase_H2C2"/>
    <property type="match status" value="1"/>
</dbReference>
<dbReference type="EMBL" id="VCGU01000001">
    <property type="protein sequence ID" value="TRY80820.1"/>
    <property type="molecule type" value="Genomic_DNA"/>
</dbReference>
<dbReference type="PANTHER" id="PTHR47331:SF5">
    <property type="entry name" value="RIBONUCLEASE H"/>
    <property type="match status" value="1"/>
</dbReference>
<accession>A0A553PT17</accession>
<sequence length="483" mass="55730">ATLINPNDTIDGLIVRIEKWHTIINILTRIRRLSHKIKIHKSIRFKHDDNKMLLPLADTEWAETQLIIIQRAQELSFSKEIKVLKIGPLSNSNKLPKASLLRSLNIFWDKKFRVIRLKTRIHLAETFSERFRYPIIVPKGEIAKKLILHVHQQRYHLNQKHTQFELRRQFWILGGYNYIKQIVRSCKTPRCRYIKFENPRMSPLPPLRLDHPVCFTNVGVDYVGPLLCRHDCDEEARTIVDTDPKPFQMIAFQDMWLKRKQVLNSFWSRWTKDYLEQLSVSPKWTKSNKNNLNVGDVVLLKNETLTKNVWQLARIKQLLRNKDDLATKVLVQMPQGHVLERTMRQVALLESHQDLPMKVDSPEERNQLLGGPMIAVGSERRGGQPNFHRPRVKDQPPERLPTVDSTNVNVDAPEIVAETNSCSPVDASVAPREIKKKRKRHPRVLDVMDPSLGGGASRSVSIFAFASLPKSSKAVTASSVSRG</sequence>
<evidence type="ECO:0000256" key="1">
    <source>
        <dbReference type="SAM" id="MobiDB-lite"/>
    </source>
</evidence>
<evidence type="ECO:0000259" key="2">
    <source>
        <dbReference type="Pfam" id="PF17921"/>
    </source>
</evidence>
<dbReference type="PANTHER" id="PTHR47331">
    <property type="entry name" value="PHD-TYPE DOMAIN-CONTAINING PROTEIN"/>
    <property type="match status" value="1"/>
</dbReference>
<protein>
    <recommendedName>
        <fullName evidence="6">DUF5641 domain-containing protein</fullName>
    </recommendedName>
</protein>
<dbReference type="AlphaFoldDB" id="A0A553PT17"/>
<dbReference type="STRING" id="6832.A0A553PT17"/>
<feature type="non-terminal residue" evidence="4">
    <location>
        <position position="1"/>
    </location>
</feature>
<comment type="caution">
    <text evidence="4">The sequence shown here is derived from an EMBL/GenBank/DDBJ whole genome shotgun (WGS) entry which is preliminary data.</text>
</comment>
<proteinExistence type="predicted"/>
<name>A0A553PT17_TIGCA</name>
<gene>
    <name evidence="4" type="ORF">TCAL_07491</name>
</gene>